<dbReference type="OrthoDB" id="9809462at2"/>
<comment type="caution">
    <text evidence="6">The sequence shown here is derived from an EMBL/GenBank/DDBJ whole genome shotgun (WGS) entry which is preliminary data.</text>
</comment>
<dbReference type="InterPro" id="IPR011008">
    <property type="entry name" value="Dimeric_a/b-barrel"/>
</dbReference>
<feature type="domain" description="HTH asnC-type" evidence="5">
    <location>
        <begin position="13"/>
        <end position="76"/>
    </location>
</feature>
<dbReference type="PRINTS" id="PR00033">
    <property type="entry name" value="HTHASNC"/>
</dbReference>
<evidence type="ECO:0000256" key="2">
    <source>
        <dbReference type="ARBA" id="ARBA00023125"/>
    </source>
</evidence>
<gene>
    <name evidence="6" type="ORF">DMO24_13095</name>
</gene>
<dbReference type="GO" id="GO:0043565">
    <property type="term" value="F:sequence-specific DNA binding"/>
    <property type="evidence" value="ECO:0007669"/>
    <property type="project" value="InterPro"/>
</dbReference>
<evidence type="ECO:0000256" key="1">
    <source>
        <dbReference type="ARBA" id="ARBA00023015"/>
    </source>
</evidence>
<dbReference type="InterPro" id="IPR019887">
    <property type="entry name" value="Tscrpt_reg_AsnC/Lrp_C"/>
</dbReference>
<dbReference type="Pfam" id="PF01037">
    <property type="entry name" value="AsnC_trans_reg"/>
    <property type="match status" value="1"/>
</dbReference>
<dbReference type="SUPFAM" id="SSF54909">
    <property type="entry name" value="Dimeric alpha+beta barrel"/>
    <property type="match status" value="1"/>
</dbReference>
<dbReference type="InterPro" id="IPR036388">
    <property type="entry name" value="WH-like_DNA-bd_sf"/>
</dbReference>
<proteinExistence type="predicted"/>
<dbReference type="InterPro" id="IPR036390">
    <property type="entry name" value="WH_DNA-bd_sf"/>
</dbReference>
<dbReference type="PANTHER" id="PTHR30154">
    <property type="entry name" value="LEUCINE-RESPONSIVE REGULATORY PROTEIN"/>
    <property type="match status" value="1"/>
</dbReference>
<dbReference type="Proteomes" id="UP000247602">
    <property type="component" value="Unassembled WGS sequence"/>
</dbReference>
<reference evidence="6 7" key="1">
    <citation type="submission" date="2018-06" db="EMBL/GenBank/DDBJ databases">
        <title>Draft genome sequence of Modestobacter versicolor CP153-2.</title>
        <authorList>
            <person name="Gundlapally S.R."/>
        </authorList>
    </citation>
    <scope>NUCLEOTIDE SEQUENCE [LARGE SCALE GENOMIC DNA]</scope>
    <source>
        <strain evidence="6 7">CP153-2</strain>
    </source>
</reference>
<evidence type="ECO:0000259" key="5">
    <source>
        <dbReference type="PROSITE" id="PS50956"/>
    </source>
</evidence>
<dbReference type="AlphaFoldDB" id="A0A323V7Z9"/>
<dbReference type="InterPro" id="IPR019885">
    <property type="entry name" value="Tscrpt_reg_HTH_AsnC-type_CS"/>
</dbReference>
<dbReference type="Pfam" id="PF13404">
    <property type="entry name" value="HTH_AsnC-type"/>
    <property type="match status" value="1"/>
</dbReference>
<dbReference type="GO" id="GO:0043200">
    <property type="term" value="P:response to amino acid"/>
    <property type="evidence" value="ECO:0007669"/>
    <property type="project" value="TreeGrafter"/>
</dbReference>
<organism evidence="6 7">
    <name type="scientific">Modestobacter versicolor</name>
    <dbReference type="NCBI Taxonomy" id="429133"/>
    <lineage>
        <taxon>Bacteria</taxon>
        <taxon>Bacillati</taxon>
        <taxon>Actinomycetota</taxon>
        <taxon>Actinomycetes</taxon>
        <taxon>Geodermatophilales</taxon>
        <taxon>Geodermatophilaceae</taxon>
        <taxon>Modestobacter</taxon>
    </lineage>
</organism>
<protein>
    <submittedName>
        <fullName evidence="6">ArsR family transcriptional regulator</fullName>
    </submittedName>
</protein>
<dbReference type="Gene3D" id="3.30.70.920">
    <property type="match status" value="1"/>
</dbReference>
<feature type="region of interest" description="Disordered" evidence="4">
    <location>
        <begin position="146"/>
        <end position="189"/>
    </location>
</feature>
<dbReference type="PROSITE" id="PS50956">
    <property type="entry name" value="HTH_ASNC_2"/>
    <property type="match status" value="1"/>
</dbReference>
<dbReference type="PROSITE" id="PS00519">
    <property type="entry name" value="HTH_ASNC_1"/>
    <property type="match status" value="1"/>
</dbReference>
<dbReference type="InterPro" id="IPR000485">
    <property type="entry name" value="AsnC-type_HTH_dom"/>
</dbReference>
<dbReference type="InterPro" id="IPR019888">
    <property type="entry name" value="Tscrpt_reg_AsnC-like"/>
</dbReference>
<keyword evidence="2" id="KW-0238">DNA-binding</keyword>
<keyword evidence="1" id="KW-0805">Transcription regulation</keyword>
<dbReference type="PANTHER" id="PTHR30154:SF53">
    <property type="entry name" value="HTH-TYPE TRANSCRIPTIONAL REGULATOR LRPC"/>
    <property type="match status" value="1"/>
</dbReference>
<sequence length="189" mass="19759">MLRHNDVVPNTALDALDCAIVDVLQRQGDVPNVELARAVGLSPAATLRRVARLRADGVITGVHARVDPERVGAGLQAFVLVVLDEHDEGSAERFARAVGEMPQVLRADAVSGADDVLLHVAAAGTADLQDVLRALPRIGARRATTMLRLGPVKEQSPTPLGPAPASGVAQRSARSTGTPARSPGTRSPR</sequence>
<dbReference type="SUPFAM" id="SSF46785">
    <property type="entry name" value="Winged helix' DNA-binding domain"/>
    <property type="match status" value="1"/>
</dbReference>
<evidence type="ECO:0000313" key="7">
    <source>
        <dbReference type="Proteomes" id="UP000247602"/>
    </source>
</evidence>
<evidence type="ECO:0000256" key="3">
    <source>
        <dbReference type="ARBA" id="ARBA00023163"/>
    </source>
</evidence>
<dbReference type="GO" id="GO:0005829">
    <property type="term" value="C:cytosol"/>
    <property type="evidence" value="ECO:0007669"/>
    <property type="project" value="TreeGrafter"/>
</dbReference>
<evidence type="ECO:0000256" key="4">
    <source>
        <dbReference type="SAM" id="MobiDB-lite"/>
    </source>
</evidence>
<dbReference type="EMBL" id="QKNV01000133">
    <property type="protein sequence ID" value="PZA20902.1"/>
    <property type="molecule type" value="Genomic_DNA"/>
</dbReference>
<accession>A0A323V7Z9</accession>
<dbReference type="SMART" id="SM00344">
    <property type="entry name" value="HTH_ASNC"/>
    <property type="match status" value="1"/>
</dbReference>
<evidence type="ECO:0000313" key="6">
    <source>
        <dbReference type="EMBL" id="PZA20902.1"/>
    </source>
</evidence>
<dbReference type="Gene3D" id="1.10.10.10">
    <property type="entry name" value="Winged helix-like DNA-binding domain superfamily/Winged helix DNA-binding domain"/>
    <property type="match status" value="1"/>
</dbReference>
<name>A0A323V7Z9_9ACTN</name>
<keyword evidence="3" id="KW-0804">Transcription</keyword>
<keyword evidence="7" id="KW-1185">Reference proteome</keyword>